<proteinExistence type="predicted"/>
<name>A0A381VIC9_9ZZZZ</name>
<dbReference type="AlphaFoldDB" id="A0A381VIC9"/>
<dbReference type="EMBL" id="UINC01008924">
    <property type="protein sequence ID" value="SVA40105.1"/>
    <property type="molecule type" value="Genomic_DNA"/>
</dbReference>
<accession>A0A381VIC9</accession>
<protein>
    <submittedName>
        <fullName evidence="1">Uncharacterized protein</fullName>
    </submittedName>
</protein>
<gene>
    <name evidence="1" type="ORF">METZ01_LOCUS92959</name>
</gene>
<sequence>MVLFPYRKIFVWTVQEVYDPTCRDRSLVTAAGRQKQQYKGPSGRMVLF</sequence>
<evidence type="ECO:0000313" key="1">
    <source>
        <dbReference type="EMBL" id="SVA40105.1"/>
    </source>
</evidence>
<organism evidence="1">
    <name type="scientific">marine metagenome</name>
    <dbReference type="NCBI Taxonomy" id="408172"/>
    <lineage>
        <taxon>unclassified sequences</taxon>
        <taxon>metagenomes</taxon>
        <taxon>ecological metagenomes</taxon>
    </lineage>
</organism>
<reference evidence="1" key="1">
    <citation type="submission" date="2018-05" db="EMBL/GenBank/DDBJ databases">
        <authorList>
            <person name="Lanie J.A."/>
            <person name="Ng W.-L."/>
            <person name="Kazmierczak K.M."/>
            <person name="Andrzejewski T.M."/>
            <person name="Davidsen T.M."/>
            <person name="Wayne K.J."/>
            <person name="Tettelin H."/>
            <person name="Glass J.I."/>
            <person name="Rusch D."/>
            <person name="Podicherti R."/>
            <person name="Tsui H.-C.T."/>
            <person name="Winkler M.E."/>
        </authorList>
    </citation>
    <scope>NUCLEOTIDE SEQUENCE</scope>
</reference>